<proteinExistence type="predicted"/>
<dbReference type="EMBL" id="CP103416">
    <property type="protein sequence ID" value="UVW33904.1"/>
    <property type="molecule type" value="Genomic_DNA"/>
</dbReference>
<dbReference type="PROSITE" id="PS51832">
    <property type="entry name" value="HD_GYP"/>
    <property type="match status" value="1"/>
</dbReference>
<evidence type="ECO:0000313" key="3">
    <source>
        <dbReference type="Proteomes" id="UP001059934"/>
    </source>
</evidence>
<dbReference type="SMART" id="SM00471">
    <property type="entry name" value="HDc"/>
    <property type="match status" value="1"/>
</dbReference>
<keyword evidence="3" id="KW-1185">Reference proteome</keyword>
<organism evidence="2 3">
    <name type="scientific">SAR92 clade bacterium H455</name>
    <dbReference type="NCBI Taxonomy" id="2974818"/>
    <lineage>
        <taxon>Bacteria</taxon>
        <taxon>Pseudomonadati</taxon>
        <taxon>Pseudomonadota</taxon>
        <taxon>Gammaproteobacteria</taxon>
        <taxon>Cellvibrionales</taxon>
        <taxon>Porticoccaceae</taxon>
        <taxon>SAR92 clade</taxon>
    </lineage>
</organism>
<evidence type="ECO:0000313" key="2">
    <source>
        <dbReference type="EMBL" id="UVW33904.1"/>
    </source>
</evidence>
<protein>
    <submittedName>
        <fullName evidence="2">HD-GYP domain-containing protein</fullName>
    </submittedName>
</protein>
<dbReference type="PANTHER" id="PTHR43155:SF2">
    <property type="entry name" value="CYCLIC DI-GMP PHOSPHODIESTERASE PA4108"/>
    <property type="match status" value="1"/>
</dbReference>
<dbReference type="InterPro" id="IPR006675">
    <property type="entry name" value="HDIG_dom"/>
</dbReference>
<dbReference type="InterPro" id="IPR021812">
    <property type="entry name" value="DUF3391"/>
</dbReference>
<dbReference type="Pfam" id="PF13487">
    <property type="entry name" value="HD_5"/>
    <property type="match status" value="1"/>
</dbReference>
<dbReference type="CDD" id="cd00077">
    <property type="entry name" value="HDc"/>
    <property type="match status" value="1"/>
</dbReference>
<dbReference type="InterPro" id="IPR003607">
    <property type="entry name" value="HD/PDEase_dom"/>
</dbReference>
<dbReference type="NCBIfam" id="TIGR00277">
    <property type="entry name" value="HDIG"/>
    <property type="match status" value="1"/>
</dbReference>
<dbReference type="Proteomes" id="UP001059934">
    <property type="component" value="Chromosome"/>
</dbReference>
<reference evidence="2" key="1">
    <citation type="submission" date="2022-08" db="EMBL/GenBank/DDBJ databases">
        <title>Catabolic pathway analysis in culturable SAR92 clade bacteria reveals their overlooked roles in DMSP degradation in coastal seas.</title>
        <authorList>
            <person name="He X."/>
            <person name="Zhang X."/>
            <person name="Zhang Y."/>
        </authorList>
    </citation>
    <scope>NUCLEOTIDE SEQUENCE</scope>
    <source>
        <strain evidence="2">H455</strain>
    </source>
</reference>
<accession>A0ABY5TL48</accession>
<dbReference type="Gene3D" id="1.10.3210.10">
    <property type="entry name" value="Hypothetical protein af1432"/>
    <property type="match status" value="1"/>
</dbReference>
<dbReference type="InterPro" id="IPR037522">
    <property type="entry name" value="HD_GYP_dom"/>
</dbReference>
<name>A0ABY5TL48_9GAMM</name>
<dbReference type="PANTHER" id="PTHR43155">
    <property type="entry name" value="CYCLIC DI-GMP PHOSPHODIESTERASE PA4108-RELATED"/>
    <property type="match status" value="1"/>
</dbReference>
<sequence length="417" mass="46398">MGQLQSKKVYIQDLQPGMYVSGLDRPWLETPFSLQGFMVRNQTEVKKLGFYCDYVYIDSSKSLANLSIDTTPASPNKRPQSIVARPFKAEIATHQPVSYREQSSVSQEIPVAQVAYQNIRAEFDSMVSRIGNGKTINITQLSEAINPLVDSISRNPGASIWLARLKSQDSYTYSHCIAVAIWCTVIGRQIGLPKKDLSLLAMGGMLLDIGKLKIPPLILNKKQQLSEREFALIKKHVDLSLKMAKDSSRVMPQAVIDMIASHHERFNGSGYPEAIKGTQIPLYSRIAAIADCYDAITSQRVYAKPITHAQAIKQMYEWRGYDFQPELIEAFIQAVGVYPTGTLVELTSGEVGIVVKENPGKRLRPQVLVILDSDKQQRADFIEMDLSAATETGNQNIEIAKTLEPGAFGLDPETLYI</sequence>
<dbReference type="Pfam" id="PF11871">
    <property type="entry name" value="DUF3391"/>
    <property type="match status" value="1"/>
</dbReference>
<feature type="domain" description="HD-GYP" evidence="1">
    <location>
        <begin position="150"/>
        <end position="347"/>
    </location>
</feature>
<evidence type="ECO:0000259" key="1">
    <source>
        <dbReference type="PROSITE" id="PS51832"/>
    </source>
</evidence>
<gene>
    <name evidence="2" type="ORF">NYF23_07600</name>
</gene>
<dbReference type="SUPFAM" id="SSF109604">
    <property type="entry name" value="HD-domain/PDEase-like"/>
    <property type="match status" value="1"/>
</dbReference>